<keyword evidence="3" id="KW-0812">Transmembrane</keyword>
<evidence type="ECO:0000256" key="2">
    <source>
        <dbReference type="ARBA" id="ARBA00024438"/>
    </source>
</evidence>
<feature type="transmembrane region" description="Helical" evidence="3">
    <location>
        <begin position="82"/>
        <end position="105"/>
    </location>
</feature>
<organism evidence="5 6">
    <name type="scientific">Paenibacillus terricola</name>
    <dbReference type="NCBI Taxonomy" id="2763503"/>
    <lineage>
        <taxon>Bacteria</taxon>
        <taxon>Bacillati</taxon>
        <taxon>Bacillota</taxon>
        <taxon>Bacilli</taxon>
        <taxon>Bacillales</taxon>
        <taxon>Paenibacillaceae</taxon>
        <taxon>Paenibacillus</taxon>
    </lineage>
</organism>
<dbReference type="RefSeq" id="WP_191203441.1">
    <property type="nucleotide sequence ID" value="NZ_JACXZA010000002.1"/>
</dbReference>
<comment type="similarity">
    <text evidence="1">Belongs to the zinc-associated anti-sigma factor (ZAS) superfamily. Anti-sigma-W factor family.</text>
</comment>
<comment type="caution">
    <text evidence="5">The sequence shown here is derived from an EMBL/GenBank/DDBJ whole genome shotgun (WGS) entry which is preliminary data.</text>
</comment>
<evidence type="ECO:0000313" key="6">
    <source>
        <dbReference type="Proteomes" id="UP000609346"/>
    </source>
</evidence>
<dbReference type="Gene3D" id="1.10.10.1320">
    <property type="entry name" value="Anti-sigma factor, zinc-finger domain"/>
    <property type="match status" value="1"/>
</dbReference>
<gene>
    <name evidence="5" type="ORF">H8B09_10450</name>
</gene>
<dbReference type="EMBL" id="JACXZA010000002">
    <property type="protein sequence ID" value="MBD3919175.1"/>
    <property type="molecule type" value="Genomic_DNA"/>
</dbReference>
<evidence type="ECO:0000256" key="3">
    <source>
        <dbReference type="SAM" id="Phobius"/>
    </source>
</evidence>
<dbReference type="InterPro" id="IPR041916">
    <property type="entry name" value="Anti_sigma_zinc_sf"/>
</dbReference>
<keyword evidence="3" id="KW-1133">Transmembrane helix</keyword>
<proteinExistence type="inferred from homology"/>
<feature type="domain" description="Putative zinc-finger" evidence="4">
    <location>
        <begin position="6"/>
        <end position="36"/>
    </location>
</feature>
<dbReference type="Proteomes" id="UP000609346">
    <property type="component" value="Unassembled WGS sequence"/>
</dbReference>
<keyword evidence="3" id="KW-0472">Membrane</keyword>
<reference evidence="5 6" key="1">
    <citation type="submission" date="2020-09" db="EMBL/GenBank/DDBJ databases">
        <title>Paenibacillus sp. strain PR3 16S rRNA gene Genome sequencing and assembly.</title>
        <authorList>
            <person name="Kim J."/>
        </authorList>
    </citation>
    <scope>NUCLEOTIDE SEQUENCE [LARGE SCALE GENOMIC DNA]</scope>
    <source>
        <strain evidence="5 6">PR3</strain>
    </source>
</reference>
<evidence type="ECO:0000256" key="1">
    <source>
        <dbReference type="ARBA" id="ARBA00024353"/>
    </source>
</evidence>
<protein>
    <recommendedName>
        <fullName evidence="2">Anti-sigma-W factor RsiW</fullName>
    </recommendedName>
</protein>
<sequence>MKAHLDDQLSAYLDDELIVEDRLAVEAHLESCEYCQALLDDWLSMQEQVQVAFQSTEAPISFEINVMQAIQDEQQVSVSKSWLILPLFVLFVIIMLGIAKGMMFIKLIHSSMRLSIALLYMVTHFMSSIPILAITAVFLSIAILTTSIYYLRRAIRLTSVEGG</sequence>
<feature type="transmembrane region" description="Helical" evidence="3">
    <location>
        <begin position="125"/>
        <end position="151"/>
    </location>
</feature>
<evidence type="ECO:0000313" key="5">
    <source>
        <dbReference type="EMBL" id="MBD3919175.1"/>
    </source>
</evidence>
<dbReference type="Pfam" id="PF13490">
    <property type="entry name" value="zf-HC2"/>
    <property type="match status" value="1"/>
</dbReference>
<name>A0ABR8MT84_9BACL</name>
<dbReference type="InterPro" id="IPR027383">
    <property type="entry name" value="Znf_put"/>
</dbReference>
<accession>A0ABR8MT84</accession>
<evidence type="ECO:0000259" key="4">
    <source>
        <dbReference type="Pfam" id="PF13490"/>
    </source>
</evidence>
<keyword evidence="6" id="KW-1185">Reference proteome</keyword>